<evidence type="ECO:0000313" key="2">
    <source>
        <dbReference type="Proteomes" id="UP000006038"/>
    </source>
</evidence>
<sequence>MGATTNECPYTIHLLAHLYLIDLYAIRCPLPSCLPPSLPGFGAMCCGVVGCEQDQCEVRFSWKSFLQGVKDTPPKLADIWRIG</sequence>
<name>J3MED0_ORYBR</name>
<dbReference type="EnsemblPlants" id="OB06G23740.1">
    <property type="protein sequence ID" value="OB06G23740.1"/>
    <property type="gene ID" value="OB06G23740"/>
</dbReference>
<reference evidence="1" key="1">
    <citation type="journal article" date="2013" name="Nat. Commun.">
        <title>Whole-genome sequencing of Oryza brachyantha reveals mechanisms underlying Oryza genome evolution.</title>
        <authorList>
            <person name="Chen J."/>
            <person name="Huang Q."/>
            <person name="Gao D."/>
            <person name="Wang J."/>
            <person name="Lang Y."/>
            <person name="Liu T."/>
            <person name="Li B."/>
            <person name="Bai Z."/>
            <person name="Luis Goicoechea J."/>
            <person name="Liang C."/>
            <person name="Chen C."/>
            <person name="Zhang W."/>
            <person name="Sun S."/>
            <person name="Liao Y."/>
            <person name="Zhang X."/>
            <person name="Yang L."/>
            <person name="Song C."/>
            <person name="Wang M."/>
            <person name="Shi J."/>
            <person name="Liu G."/>
            <person name="Liu J."/>
            <person name="Zhou H."/>
            <person name="Zhou W."/>
            <person name="Yu Q."/>
            <person name="An N."/>
            <person name="Chen Y."/>
            <person name="Cai Q."/>
            <person name="Wang B."/>
            <person name="Liu B."/>
            <person name="Min J."/>
            <person name="Huang Y."/>
            <person name="Wu H."/>
            <person name="Li Z."/>
            <person name="Zhang Y."/>
            <person name="Yin Y."/>
            <person name="Song W."/>
            <person name="Jiang J."/>
            <person name="Jackson S.A."/>
            <person name="Wing R.A."/>
            <person name="Wang J."/>
            <person name="Chen M."/>
        </authorList>
    </citation>
    <scope>NUCLEOTIDE SEQUENCE [LARGE SCALE GENOMIC DNA]</scope>
    <source>
        <strain evidence="1">cv. IRGC 101232</strain>
    </source>
</reference>
<dbReference type="HOGENOM" id="CLU_2546272_0_0_1"/>
<keyword evidence="2" id="KW-1185">Reference proteome</keyword>
<dbReference type="Proteomes" id="UP000006038">
    <property type="component" value="Chromosome 6"/>
</dbReference>
<dbReference type="Gramene" id="OB06G23740.1">
    <property type="protein sequence ID" value="OB06G23740.1"/>
    <property type="gene ID" value="OB06G23740"/>
</dbReference>
<organism evidence="1">
    <name type="scientific">Oryza brachyantha</name>
    <name type="common">malo sina</name>
    <dbReference type="NCBI Taxonomy" id="4533"/>
    <lineage>
        <taxon>Eukaryota</taxon>
        <taxon>Viridiplantae</taxon>
        <taxon>Streptophyta</taxon>
        <taxon>Embryophyta</taxon>
        <taxon>Tracheophyta</taxon>
        <taxon>Spermatophyta</taxon>
        <taxon>Magnoliopsida</taxon>
        <taxon>Liliopsida</taxon>
        <taxon>Poales</taxon>
        <taxon>Poaceae</taxon>
        <taxon>BOP clade</taxon>
        <taxon>Oryzoideae</taxon>
        <taxon>Oryzeae</taxon>
        <taxon>Oryzinae</taxon>
        <taxon>Oryza</taxon>
    </lineage>
</organism>
<protein>
    <submittedName>
        <fullName evidence="1">Uncharacterized protein</fullName>
    </submittedName>
</protein>
<reference evidence="1" key="2">
    <citation type="submission" date="2013-04" db="UniProtKB">
        <authorList>
            <consortium name="EnsemblPlants"/>
        </authorList>
    </citation>
    <scope>IDENTIFICATION</scope>
</reference>
<dbReference type="AlphaFoldDB" id="J3MED0"/>
<accession>J3MED0</accession>
<proteinExistence type="predicted"/>
<evidence type="ECO:0000313" key="1">
    <source>
        <dbReference type="EnsemblPlants" id="OB06G23740.1"/>
    </source>
</evidence>